<evidence type="ECO:0000256" key="14">
    <source>
        <dbReference type="SAM" id="SignalP"/>
    </source>
</evidence>
<comment type="similarity">
    <text evidence="3 13">Belongs to the peptidase S11 family.</text>
</comment>
<evidence type="ECO:0000256" key="12">
    <source>
        <dbReference type="ARBA" id="ARBA00034000"/>
    </source>
</evidence>
<evidence type="ECO:0000256" key="6">
    <source>
        <dbReference type="ARBA" id="ARBA00022670"/>
    </source>
</evidence>
<evidence type="ECO:0000256" key="1">
    <source>
        <dbReference type="ARBA" id="ARBA00003217"/>
    </source>
</evidence>
<reference evidence="16 17" key="1">
    <citation type="submission" date="2023-07" db="EMBL/GenBank/DDBJ databases">
        <title>Genomic Encyclopedia of Type Strains, Phase IV (KMG-IV): sequencing the most valuable type-strain genomes for metagenomic binning, comparative biology and taxonomic classification.</title>
        <authorList>
            <person name="Goeker M."/>
        </authorList>
    </citation>
    <scope>NUCLEOTIDE SEQUENCE [LARGE SCALE GENOMIC DNA]</scope>
    <source>
        <strain evidence="16 17">DSM 15448</strain>
    </source>
</reference>
<protein>
    <recommendedName>
        <fullName evidence="4">serine-type D-Ala-D-Ala carboxypeptidase</fullName>
        <ecNumber evidence="4">3.4.16.4</ecNumber>
    </recommendedName>
</protein>
<sequence length="393" mass="44767">MLRKITISTMILFLLFPQTNIWANEEGSSELVESAKSAMLLEVDTGTVLYDKDPHKRLPPASMTKLMSMLLIMEELDKGTITLDETIQVSEYAASMGGSQIYLEPFEEMTVEDLLKAVAVASANDATVALAERISVTEQAFIDRMNERATELGLENTNFVNSTGLPDENQYSTAHDMARIAQELLHHEEITEYTKIYEDYLRQDTDDEFWLVNTNRLVKFYQGVDGLKTGYTSEAKYCLTATAKRGDMRVVSVVMGAETPQKRNADITSMLDYAYGHYELHQIHAKGDELHHWQHIKADNDYLVAAPKQNISMLLEKGENISDYRTEVSVESSDEWPLAKGDEIGKVEIYKDEQLVKDYPLTVKEEVKDASVWTLWKRMMNQLHHRDVMSNLN</sequence>
<dbReference type="Proteomes" id="UP001236723">
    <property type="component" value="Unassembled WGS sequence"/>
</dbReference>
<name>A0ABU0DR40_9BACI</name>
<dbReference type="PRINTS" id="PR00725">
    <property type="entry name" value="DADACBPTASE1"/>
</dbReference>
<comment type="function">
    <text evidence="1">Removes C-terminal D-alanyl residues from sugar-peptide cell wall precursors.</text>
</comment>
<evidence type="ECO:0000256" key="5">
    <source>
        <dbReference type="ARBA" id="ARBA00022645"/>
    </source>
</evidence>
<dbReference type="SUPFAM" id="SSF56601">
    <property type="entry name" value="beta-lactamase/transpeptidase-like"/>
    <property type="match status" value="1"/>
</dbReference>
<evidence type="ECO:0000256" key="4">
    <source>
        <dbReference type="ARBA" id="ARBA00012448"/>
    </source>
</evidence>
<evidence type="ECO:0000256" key="10">
    <source>
        <dbReference type="ARBA" id="ARBA00022984"/>
    </source>
</evidence>
<dbReference type="PANTHER" id="PTHR21581">
    <property type="entry name" value="D-ALANYL-D-ALANINE CARBOXYPEPTIDASE"/>
    <property type="match status" value="1"/>
</dbReference>
<organism evidence="16 17">
    <name type="scientific">Alkalibacillus filiformis</name>
    <dbReference type="NCBI Taxonomy" id="200990"/>
    <lineage>
        <taxon>Bacteria</taxon>
        <taxon>Bacillati</taxon>
        <taxon>Bacillota</taxon>
        <taxon>Bacilli</taxon>
        <taxon>Bacillales</taxon>
        <taxon>Bacillaceae</taxon>
        <taxon>Alkalibacillus</taxon>
    </lineage>
</organism>
<evidence type="ECO:0000313" key="17">
    <source>
        <dbReference type="Proteomes" id="UP001236723"/>
    </source>
</evidence>
<comment type="caution">
    <text evidence="16">The sequence shown here is derived from an EMBL/GenBank/DDBJ whole genome shotgun (WGS) entry which is preliminary data.</text>
</comment>
<dbReference type="RefSeq" id="WP_307066173.1">
    <property type="nucleotide sequence ID" value="NZ_JAUSUP010000001.1"/>
</dbReference>
<dbReference type="SUPFAM" id="SSF69189">
    <property type="entry name" value="Penicillin-binding protein associated domain"/>
    <property type="match status" value="1"/>
</dbReference>
<dbReference type="InterPro" id="IPR012907">
    <property type="entry name" value="Peptidase_S11_C"/>
</dbReference>
<feature type="domain" description="Peptidase S11 D-Ala-D-Ala carboxypeptidase A C-terminal" evidence="15">
    <location>
        <begin position="278"/>
        <end position="369"/>
    </location>
</feature>
<keyword evidence="6" id="KW-0645">Protease</keyword>
<comment type="pathway">
    <text evidence="2">Cell wall biogenesis; peptidoglycan biosynthesis.</text>
</comment>
<dbReference type="InterPro" id="IPR015956">
    <property type="entry name" value="Peniciliin-bd_prot_C_sf"/>
</dbReference>
<dbReference type="SMART" id="SM00936">
    <property type="entry name" value="PBP5_C"/>
    <property type="match status" value="1"/>
</dbReference>
<evidence type="ECO:0000256" key="3">
    <source>
        <dbReference type="ARBA" id="ARBA00007164"/>
    </source>
</evidence>
<keyword evidence="9" id="KW-0133">Cell shape</keyword>
<keyword evidence="8 16" id="KW-0378">Hydrolase</keyword>
<evidence type="ECO:0000259" key="15">
    <source>
        <dbReference type="SMART" id="SM00936"/>
    </source>
</evidence>
<gene>
    <name evidence="16" type="ORF">J2R98_000715</name>
</gene>
<feature type="chain" id="PRO_5046234842" description="serine-type D-Ala-D-Ala carboxypeptidase" evidence="14">
    <location>
        <begin position="24"/>
        <end position="393"/>
    </location>
</feature>
<keyword evidence="17" id="KW-1185">Reference proteome</keyword>
<evidence type="ECO:0000256" key="2">
    <source>
        <dbReference type="ARBA" id="ARBA00004752"/>
    </source>
</evidence>
<comment type="catalytic activity">
    <reaction evidence="12">
        <text>Preferential cleavage: (Ac)2-L-Lys-D-Ala-|-D-Ala. Also transpeptidation of peptidyl-alanyl moieties that are N-acyl substituents of D-alanine.</text>
        <dbReference type="EC" id="3.4.16.4"/>
    </reaction>
</comment>
<dbReference type="InterPro" id="IPR001967">
    <property type="entry name" value="Peptidase_S11_N"/>
</dbReference>
<dbReference type="EMBL" id="JAUSUP010000001">
    <property type="protein sequence ID" value="MDQ0350912.1"/>
    <property type="molecule type" value="Genomic_DNA"/>
</dbReference>
<dbReference type="PANTHER" id="PTHR21581:SF6">
    <property type="entry name" value="TRAFFICKING PROTEIN PARTICLE COMPLEX SUBUNIT 12"/>
    <property type="match status" value="1"/>
</dbReference>
<dbReference type="Gene3D" id="3.40.710.10">
    <property type="entry name" value="DD-peptidase/beta-lactamase superfamily"/>
    <property type="match status" value="1"/>
</dbReference>
<keyword evidence="5 16" id="KW-0121">Carboxypeptidase</keyword>
<dbReference type="Pfam" id="PF00768">
    <property type="entry name" value="Peptidase_S11"/>
    <property type="match status" value="1"/>
</dbReference>
<evidence type="ECO:0000256" key="7">
    <source>
        <dbReference type="ARBA" id="ARBA00022729"/>
    </source>
</evidence>
<dbReference type="GO" id="GO:0009002">
    <property type="term" value="F:serine-type D-Ala-D-Ala carboxypeptidase activity"/>
    <property type="evidence" value="ECO:0007669"/>
    <property type="project" value="UniProtKB-EC"/>
</dbReference>
<keyword evidence="10" id="KW-0573">Peptidoglycan synthesis</keyword>
<feature type="signal peptide" evidence="14">
    <location>
        <begin position="1"/>
        <end position="23"/>
    </location>
</feature>
<evidence type="ECO:0000256" key="8">
    <source>
        <dbReference type="ARBA" id="ARBA00022801"/>
    </source>
</evidence>
<proteinExistence type="inferred from homology"/>
<keyword evidence="7 14" id="KW-0732">Signal</keyword>
<keyword evidence="11" id="KW-0961">Cell wall biogenesis/degradation</keyword>
<dbReference type="Gene3D" id="2.60.410.10">
    <property type="entry name" value="D-Ala-D-Ala carboxypeptidase, C-terminal domain"/>
    <property type="match status" value="1"/>
</dbReference>
<evidence type="ECO:0000256" key="13">
    <source>
        <dbReference type="RuleBase" id="RU004016"/>
    </source>
</evidence>
<accession>A0ABU0DR40</accession>
<evidence type="ECO:0000256" key="9">
    <source>
        <dbReference type="ARBA" id="ARBA00022960"/>
    </source>
</evidence>
<dbReference type="InterPro" id="IPR037167">
    <property type="entry name" value="Peptidase_S11_C_sf"/>
</dbReference>
<dbReference type="InterPro" id="IPR018044">
    <property type="entry name" value="Peptidase_S11"/>
</dbReference>
<dbReference type="Pfam" id="PF07943">
    <property type="entry name" value="PBP5_C"/>
    <property type="match status" value="1"/>
</dbReference>
<evidence type="ECO:0000313" key="16">
    <source>
        <dbReference type="EMBL" id="MDQ0350912.1"/>
    </source>
</evidence>
<dbReference type="EC" id="3.4.16.4" evidence="4"/>
<evidence type="ECO:0000256" key="11">
    <source>
        <dbReference type="ARBA" id="ARBA00023316"/>
    </source>
</evidence>
<dbReference type="InterPro" id="IPR012338">
    <property type="entry name" value="Beta-lactam/transpept-like"/>
</dbReference>